<sequence>MTDARMSSEDGTSAAQPPRKVRSACRRCRQKRVKCDGTIPACGNCARAKVPCVDVHGGNNDLSIPRDFAVRCCARIKWLEQQICSLHPEFDLSQGPRVNVDFMERLSSQGSFRTVENDVPDIPPRTAEVLVESTEETGNKRSHTTMEDSEGERPISAKARSVAIDLGMLSLQSDSRQKYYLGSSSGLFFTKLVGLDSELLSSNPTALTTAVNSRRIAPLHISNEIYQSLYSRLDKELPSPEDARILLEVYFQHIHIDHPFLHPASLVHAYNALRSCVQRGYHGSVDRNGWIHNVEPFPYNGKFDLLADQKFTPISVFIAVFHVFMAMSLAATVLTRKKNYDFSPSRFHRMAISTASECFSSISTAALQAILLLAVQSTIEPAGLSIWTLSHLAMSHCVDLGLHREPSDNSEMSSCANTIRRFIFYTVYSLDRSIATIQGRPLGIRDETFDVSPPTNADIADMLTVSENELTVHLPSPQHLALSICRFKLDQHISEIKILFYHLPTQSRSFVWPTGLSDIQARIKSDLDCWLSEVSGILPTADMEEDEILKLHYEKMRHEQLYHSTVALLFQPSQVFPSPTHDALSICYHSSSKRLQIYDILGSREMLYYSWRNIHGIFSSGATIVYCAWASRGLQGMIPFSKLMRDLRICSNHLSIGSQWWPSVRDGKESFEKMIDVVTKHLSHLHEPSSLPPRQRRRGSPKPQLDLRENGESEVGKESVNALAHDGTGIDRQTRSSVFQGANAALTPMSAQPLFDGQFDFLSLPFDPIFDELDVMPIESAMENFMAEYLHDDWGWDPFSGSMGPSDNHAAGPT</sequence>
<keyword evidence="2" id="KW-1185">Reference proteome</keyword>
<name>A0ACC3BAS2_9EURO</name>
<organism evidence="1 2">
    <name type="scientific">Aspergillus melleus</name>
    <dbReference type="NCBI Taxonomy" id="138277"/>
    <lineage>
        <taxon>Eukaryota</taxon>
        <taxon>Fungi</taxon>
        <taxon>Dikarya</taxon>
        <taxon>Ascomycota</taxon>
        <taxon>Pezizomycotina</taxon>
        <taxon>Eurotiomycetes</taxon>
        <taxon>Eurotiomycetidae</taxon>
        <taxon>Eurotiales</taxon>
        <taxon>Aspergillaceae</taxon>
        <taxon>Aspergillus</taxon>
        <taxon>Aspergillus subgen. Circumdati</taxon>
    </lineage>
</organism>
<gene>
    <name evidence="1" type="ORF">N8T08_000859</name>
</gene>
<dbReference type="EMBL" id="JAOPJF010000011">
    <property type="protein sequence ID" value="KAK1147518.1"/>
    <property type="molecule type" value="Genomic_DNA"/>
</dbReference>
<evidence type="ECO:0000313" key="1">
    <source>
        <dbReference type="EMBL" id="KAK1147518.1"/>
    </source>
</evidence>
<comment type="caution">
    <text evidence="1">The sequence shown here is derived from an EMBL/GenBank/DDBJ whole genome shotgun (WGS) entry which is preliminary data.</text>
</comment>
<reference evidence="1 2" key="1">
    <citation type="journal article" date="2023" name="ACS Omega">
        <title>Identification of the Neoaspergillic Acid Biosynthesis Gene Cluster by Establishing an In Vitro CRISPR-Ribonucleoprotein Genetic System in Aspergillus melleus.</title>
        <authorList>
            <person name="Yuan B."/>
            <person name="Grau M.F."/>
            <person name="Murata R.M."/>
            <person name="Torok T."/>
            <person name="Venkateswaran K."/>
            <person name="Stajich J.E."/>
            <person name="Wang C.C.C."/>
        </authorList>
    </citation>
    <scope>NUCLEOTIDE SEQUENCE [LARGE SCALE GENOMIC DNA]</scope>
    <source>
        <strain evidence="1 2">IMV 1140</strain>
    </source>
</reference>
<dbReference type="Proteomes" id="UP001177260">
    <property type="component" value="Unassembled WGS sequence"/>
</dbReference>
<evidence type="ECO:0000313" key="2">
    <source>
        <dbReference type="Proteomes" id="UP001177260"/>
    </source>
</evidence>
<accession>A0ACC3BAS2</accession>
<protein>
    <submittedName>
        <fullName evidence="1">Uncharacterized protein</fullName>
    </submittedName>
</protein>
<proteinExistence type="predicted"/>